<protein>
    <submittedName>
        <fullName evidence="2">Uncharacterized protein</fullName>
    </submittedName>
</protein>
<dbReference type="AlphaFoldDB" id="A0A1I6HT72"/>
<evidence type="ECO:0000313" key="3">
    <source>
        <dbReference type="Proteomes" id="UP000199659"/>
    </source>
</evidence>
<accession>A0A1I6HT72</accession>
<feature type="transmembrane region" description="Helical" evidence="1">
    <location>
        <begin position="7"/>
        <end position="29"/>
    </location>
</feature>
<keyword evidence="3" id="KW-1185">Reference proteome</keyword>
<feature type="transmembrane region" description="Helical" evidence="1">
    <location>
        <begin position="35"/>
        <end position="53"/>
    </location>
</feature>
<gene>
    <name evidence="2" type="ORF">SAMN05661086_00268</name>
</gene>
<keyword evidence="1" id="KW-0472">Membrane</keyword>
<evidence type="ECO:0000256" key="1">
    <source>
        <dbReference type="SAM" id="Phobius"/>
    </source>
</evidence>
<name>A0A1I6HT72_9FIRM</name>
<feature type="transmembrane region" description="Helical" evidence="1">
    <location>
        <begin position="65"/>
        <end position="85"/>
    </location>
</feature>
<feature type="transmembrane region" description="Helical" evidence="1">
    <location>
        <begin position="155"/>
        <end position="178"/>
    </location>
</feature>
<organism evidence="2 3">
    <name type="scientific">Anaeromicropila populeti</name>
    <dbReference type="NCBI Taxonomy" id="37658"/>
    <lineage>
        <taxon>Bacteria</taxon>
        <taxon>Bacillati</taxon>
        <taxon>Bacillota</taxon>
        <taxon>Clostridia</taxon>
        <taxon>Lachnospirales</taxon>
        <taxon>Lachnospiraceae</taxon>
        <taxon>Anaeromicropila</taxon>
    </lineage>
</organism>
<feature type="transmembrane region" description="Helical" evidence="1">
    <location>
        <begin position="118"/>
        <end position="140"/>
    </location>
</feature>
<dbReference type="EMBL" id="FOYZ01000001">
    <property type="protein sequence ID" value="SFR57639.1"/>
    <property type="molecule type" value="Genomic_DNA"/>
</dbReference>
<dbReference type="Proteomes" id="UP000199659">
    <property type="component" value="Unassembled WGS sequence"/>
</dbReference>
<proteinExistence type="predicted"/>
<dbReference type="STRING" id="37658.SAMN05661086_00268"/>
<sequence>MKNTKSLLSNIVFWGSIWGIMEATLGYALHWLPQMISGNIMFPIGASILLLAYKVNPNRQTVMGVGLVASSIKLVNLLMPNISVFKVLNPIISIIIQTILFAIIVPVFINKRIYRRSLLIIGTSILWRGAYVAFMAMQYLGNGYIQEYMSTYKKAISFILINGMLSGLFAALLIWFICPMSKSIATSRKFIPKPLVSVAVMLLAVVLTYFI</sequence>
<dbReference type="OrthoDB" id="1096159at2"/>
<keyword evidence="1" id="KW-0812">Transmembrane</keyword>
<evidence type="ECO:0000313" key="2">
    <source>
        <dbReference type="EMBL" id="SFR57639.1"/>
    </source>
</evidence>
<dbReference type="RefSeq" id="WP_092558888.1">
    <property type="nucleotide sequence ID" value="NZ_FOYZ01000001.1"/>
</dbReference>
<reference evidence="2 3" key="1">
    <citation type="submission" date="2016-10" db="EMBL/GenBank/DDBJ databases">
        <authorList>
            <person name="de Groot N.N."/>
        </authorList>
    </citation>
    <scope>NUCLEOTIDE SEQUENCE [LARGE SCALE GENOMIC DNA]</scope>
    <source>
        <strain evidence="2 3">743A</strain>
    </source>
</reference>
<keyword evidence="1" id="KW-1133">Transmembrane helix</keyword>
<feature type="transmembrane region" description="Helical" evidence="1">
    <location>
        <begin position="91"/>
        <end position="109"/>
    </location>
</feature>
<feature type="transmembrane region" description="Helical" evidence="1">
    <location>
        <begin position="190"/>
        <end position="210"/>
    </location>
</feature>